<organism evidence="1 2">
    <name type="scientific">Phytophthora lilii</name>
    <dbReference type="NCBI Taxonomy" id="2077276"/>
    <lineage>
        <taxon>Eukaryota</taxon>
        <taxon>Sar</taxon>
        <taxon>Stramenopiles</taxon>
        <taxon>Oomycota</taxon>
        <taxon>Peronosporomycetes</taxon>
        <taxon>Peronosporales</taxon>
        <taxon>Peronosporaceae</taxon>
        <taxon>Phytophthora</taxon>
    </lineage>
</organism>
<reference evidence="1" key="1">
    <citation type="submission" date="2023-04" db="EMBL/GenBank/DDBJ databases">
        <title>Phytophthora lilii NBRC 32176.</title>
        <authorList>
            <person name="Ichikawa N."/>
            <person name="Sato H."/>
            <person name="Tonouchi N."/>
        </authorList>
    </citation>
    <scope>NUCLEOTIDE SEQUENCE</scope>
    <source>
        <strain evidence="1">NBRC 32176</strain>
    </source>
</reference>
<dbReference type="Proteomes" id="UP001165083">
    <property type="component" value="Unassembled WGS sequence"/>
</dbReference>
<dbReference type="EMBL" id="BSXW01000312">
    <property type="protein sequence ID" value="GMF18283.1"/>
    <property type="molecule type" value="Genomic_DNA"/>
</dbReference>
<evidence type="ECO:0000313" key="1">
    <source>
        <dbReference type="EMBL" id="GMF18283.1"/>
    </source>
</evidence>
<comment type="caution">
    <text evidence="1">The sequence shown here is derived from an EMBL/GenBank/DDBJ whole genome shotgun (WGS) entry which is preliminary data.</text>
</comment>
<accession>A0A9W6WUS5</accession>
<name>A0A9W6WUS5_9STRA</name>
<gene>
    <name evidence="1" type="ORF">Plil01_000681900</name>
</gene>
<dbReference type="Gene3D" id="3.40.395.10">
    <property type="entry name" value="Adenoviral Proteinase, Chain A"/>
    <property type="match status" value="1"/>
</dbReference>
<proteinExistence type="predicted"/>
<dbReference type="OrthoDB" id="76387at2759"/>
<protein>
    <submittedName>
        <fullName evidence="1">Unnamed protein product</fullName>
    </submittedName>
</protein>
<evidence type="ECO:0000313" key="2">
    <source>
        <dbReference type="Proteomes" id="UP001165083"/>
    </source>
</evidence>
<dbReference type="AlphaFoldDB" id="A0A9W6WUS5"/>
<keyword evidence="2" id="KW-1185">Reference proteome</keyword>
<sequence>MTQHGFTFRSLQRDFPVDLIKPSLAADAFYTGLSVRREVSEPEQVSFERYRQRLQEFDREEYGPSPAKRQKVAFEKVNHAREQNKHNDNLFRRLRSELSQRRDHCRIGGVNFGVMEKWIPIREEKRVAAVKEDNQDASDSETKTILEEILLDEIYTLAEDVYDEEEEKSRNKELPPDLLKIVEDALHEGPMEEVIIQKYNVDITRRHLQVLLPMTWLNDEVRKYQFIILTEPK</sequence>